<evidence type="ECO:0000313" key="4">
    <source>
        <dbReference type="Proteomes" id="UP001626550"/>
    </source>
</evidence>
<comment type="caution">
    <text evidence="3">The sequence shown here is derived from an EMBL/GenBank/DDBJ whole genome shotgun (WGS) entry which is preliminary data.</text>
</comment>
<feature type="region of interest" description="Disordered" evidence="2">
    <location>
        <begin position="241"/>
        <end position="286"/>
    </location>
</feature>
<accession>A0ABD2QK35</accession>
<reference evidence="3 4" key="1">
    <citation type="submission" date="2024-11" db="EMBL/GenBank/DDBJ databases">
        <title>Adaptive evolution of stress response genes in parasites aligns with host niche diversity.</title>
        <authorList>
            <person name="Hahn C."/>
            <person name="Resl P."/>
        </authorList>
    </citation>
    <scope>NUCLEOTIDE SEQUENCE [LARGE SCALE GENOMIC DNA]</scope>
    <source>
        <strain evidence="3">EGGRZ-B1_66</strain>
        <tissue evidence="3">Body</tissue>
    </source>
</reference>
<dbReference type="Proteomes" id="UP001626550">
    <property type="component" value="Unassembled WGS sequence"/>
</dbReference>
<organism evidence="3 4">
    <name type="scientific">Cichlidogyrus casuarinus</name>
    <dbReference type="NCBI Taxonomy" id="1844966"/>
    <lineage>
        <taxon>Eukaryota</taxon>
        <taxon>Metazoa</taxon>
        <taxon>Spiralia</taxon>
        <taxon>Lophotrochozoa</taxon>
        <taxon>Platyhelminthes</taxon>
        <taxon>Monogenea</taxon>
        <taxon>Monopisthocotylea</taxon>
        <taxon>Dactylogyridea</taxon>
        <taxon>Ancyrocephalidae</taxon>
        <taxon>Cichlidogyrus</taxon>
    </lineage>
</organism>
<evidence type="ECO:0000256" key="2">
    <source>
        <dbReference type="SAM" id="MobiDB-lite"/>
    </source>
</evidence>
<dbReference type="EMBL" id="JBJKFK010000091">
    <property type="protein sequence ID" value="KAL3319904.1"/>
    <property type="molecule type" value="Genomic_DNA"/>
</dbReference>
<proteinExistence type="predicted"/>
<keyword evidence="1" id="KW-0175">Coiled coil</keyword>
<sequence>MNISSLTDLALPLDQLEIDMKSCFDTLVTESNQKRLDLESQNRNLFVNIQKKQEYIEQIEQQLKENTACKAVITERLEGANTELSEKIQLIDKIKSDLEESVSALVTSEAKEKETREQLEKEKKEFAMMEAHEKVLTIQVEKLKMKVFELKKILQLQHNSATIAKLEEQIDAASKMYKEAKTDLDVTTKDLSAYETKQEVISKEMRRLKVVEQKHYELVSSLEKNMSPTSDQMSHLTDTVQGDEITTPRAENSHQTKKKRRIQLGDQDTKRKSVRTTFGRKRENCR</sequence>
<dbReference type="AlphaFoldDB" id="A0ABD2QK35"/>
<keyword evidence="4" id="KW-1185">Reference proteome</keyword>
<evidence type="ECO:0000313" key="3">
    <source>
        <dbReference type="EMBL" id="KAL3319904.1"/>
    </source>
</evidence>
<gene>
    <name evidence="3" type="ORF">Ciccas_001412</name>
</gene>
<name>A0ABD2QK35_9PLAT</name>
<evidence type="ECO:0000256" key="1">
    <source>
        <dbReference type="SAM" id="Coils"/>
    </source>
</evidence>
<feature type="coiled-coil region" evidence="1">
    <location>
        <begin position="105"/>
        <end position="132"/>
    </location>
</feature>
<protein>
    <submittedName>
        <fullName evidence="3">Uncharacterized protein</fullName>
    </submittedName>
</protein>
<feature type="coiled-coil region" evidence="1">
    <location>
        <begin position="156"/>
        <end position="183"/>
    </location>
</feature>